<evidence type="ECO:0000313" key="2">
    <source>
        <dbReference type="EMBL" id="VDP40229.1"/>
    </source>
</evidence>
<gene>
    <name evidence="2" type="ORF">SBAD_LOCUS11456</name>
</gene>
<evidence type="ECO:0000256" key="1">
    <source>
        <dbReference type="SAM" id="Coils"/>
    </source>
</evidence>
<keyword evidence="1" id="KW-0175">Coiled coil</keyword>
<dbReference type="OrthoDB" id="5918291at2759"/>
<evidence type="ECO:0000313" key="3">
    <source>
        <dbReference type="Proteomes" id="UP000270296"/>
    </source>
</evidence>
<dbReference type="EMBL" id="UZAM01015685">
    <property type="protein sequence ID" value="VDP40229.1"/>
    <property type="molecule type" value="Genomic_DNA"/>
</dbReference>
<dbReference type="Proteomes" id="UP000270296">
    <property type="component" value="Unassembled WGS sequence"/>
</dbReference>
<organism evidence="2 3">
    <name type="scientific">Soboliphyme baturini</name>
    <dbReference type="NCBI Taxonomy" id="241478"/>
    <lineage>
        <taxon>Eukaryota</taxon>
        <taxon>Metazoa</taxon>
        <taxon>Ecdysozoa</taxon>
        <taxon>Nematoda</taxon>
        <taxon>Enoplea</taxon>
        <taxon>Dorylaimia</taxon>
        <taxon>Dioctophymatida</taxon>
        <taxon>Dioctophymatoidea</taxon>
        <taxon>Soboliphymatidae</taxon>
        <taxon>Soboliphyme</taxon>
    </lineage>
</organism>
<proteinExistence type="predicted"/>
<dbReference type="AlphaFoldDB" id="A0A3P8H0G8"/>
<feature type="coiled-coil region" evidence="1">
    <location>
        <begin position="196"/>
        <end position="223"/>
    </location>
</feature>
<protein>
    <submittedName>
        <fullName evidence="2">Uncharacterized protein</fullName>
    </submittedName>
</protein>
<name>A0A3P8H0G8_9BILA</name>
<accession>A0A3P8H0G8</accession>
<reference evidence="2 3" key="1">
    <citation type="submission" date="2018-11" db="EMBL/GenBank/DDBJ databases">
        <authorList>
            <consortium name="Pathogen Informatics"/>
        </authorList>
    </citation>
    <scope>NUCLEOTIDE SEQUENCE [LARGE SCALE GENOMIC DNA]</scope>
</reference>
<keyword evidence="3" id="KW-1185">Reference proteome</keyword>
<sequence>MLNDRKKIFAISALQKALEENRTLSLQELEDLFNAFGELVHIPEKELLTFIRNMSMCGVIHQNEVQQLLHKLTQILEDEQLSPSMVSAAIGADLIMRENGRIATKRAVIHDIVQKIVAPLSAERMRVAPTSERPAVDYCTVKFLGELYDILYDIRNVLKPDDRLIVTVLRDVNRIFLNPDYAEVLVSDDITQFPQLQFVEAYAQELQQTLAMLLRNTVALQKTGKFASVNQLTTALQQRFLIPLMQLLNIFNTMGRGVAVPEQEVAPIMQKLQDNGIVCENEITDVMNAIEASLTDTEAFSAAVVTRAMSPQLAVKEDGGIGSNRAIIRQIYSLDLMDSEGFDEERTATGARPKFIYNYASLRLMAELYKCLFQMSGSLREMDRAAVTVLNSIGQLFIKPDLKDTLNFNGTAELVPSHATQYELFNFRRIVEQLQRDPQVSV</sequence>